<dbReference type="GO" id="GO:0005737">
    <property type="term" value="C:cytoplasm"/>
    <property type="evidence" value="ECO:0007669"/>
    <property type="project" value="TreeGrafter"/>
</dbReference>
<evidence type="ECO:0000313" key="6">
    <source>
        <dbReference type="EMBL" id="KAF0977926.1"/>
    </source>
</evidence>
<feature type="compositionally biased region" description="Polar residues" evidence="4">
    <location>
        <begin position="216"/>
        <end position="227"/>
    </location>
</feature>
<feature type="region of interest" description="Disordered" evidence="4">
    <location>
        <begin position="163"/>
        <end position="295"/>
    </location>
</feature>
<dbReference type="InterPro" id="IPR000719">
    <property type="entry name" value="Prot_kinase_dom"/>
</dbReference>
<dbReference type="CDD" id="cd14008">
    <property type="entry name" value="STKc_LKB1_CaMKK"/>
    <property type="match status" value="1"/>
</dbReference>
<keyword evidence="1 3" id="KW-0547">Nucleotide-binding</keyword>
<dbReference type="InterPro" id="IPR017441">
    <property type="entry name" value="Protein_kinase_ATP_BS"/>
</dbReference>
<dbReference type="FunFam" id="1.10.510.10:FF:000571">
    <property type="entry name" value="Maternal embryonic leucine zipper kinase"/>
    <property type="match status" value="1"/>
</dbReference>
<dbReference type="GO" id="GO:0004674">
    <property type="term" value="F:protein serine/threonine kinase activity"/>
    <property type="evidence" value="ECO:0007669"/>
    <property type="project" value="TreeGrafter"/>
</dbReference>
<keyword evidence="2 3" id="KW-0067">ATP-binding</keyword>
<dbReference type="GeneID" id="68110466"/>
<dbReference type="Proteomes" id="UP000444721">
    <property type="component" value="Unassembled WGS sequence"/>
</dbReference>
<feature type="region of interest" description="Disordered" evidence="4">
    <location>
        <begin position="14"/>
        <end position="110"/>
    </location>
</feature>
<dbReference type="GO" id="GO:0035556">
    <property type="term" value="P:intracellular signal transduction"/>
    <property type="evidence" value="ECO:0007669"/>
    <property type="project" value="TreeGrafter"/>
</dbReference>
<dbReference type="GO" id="GO:0005524">
    <property type="term" value="F:ATP binding"/>
    <property type="evidence" value="ECO:0007669"/>
    <property type="project" value="UniProtKB-UniRule"/>
</dbReference>
<evidence type="ECO:0000256" key="3">
    <source>
        <dbReference type="PROSITE-ProRule" id="PRU10141"/>
    </source>
</evidence>
<dbReference type="Pfam" id="PF00069">
    <property type="entry name" value="Pkinase"/>
    <property type="match status" value="1"/>
</dbReference>
<dbReference type="VEuPathDB" id="AmoebaDB:NfTy_059940"/>
<feature type="binding site" evidence="3">
    <location>
        <position position="476"/>
    </location>
    <ligand>
        <name>ATP</name>
        <dbReference type="ChEBI" id="CHEBI:30616"/>
    </ligand>
</feature>
<dbReference type="VEuPathDB" id="AmoebaDB:FDP41_003248"/>
<feature type="compositionally biased region" description="Low complexity" evidence="4">
    <location>
        <begin position="89"/>
        <end position="110"/>
    </location>
</feature>
<dbReference type="PANTHER" id="PTHR24346">
    <property type="entry name" value="MAP/MICROTUBULE AFFINITY-REGULATING KINASE"/>
    <property type="match status" value="1"/>
</dbReference>
<gene>
    <name evidence="6" type="ORF">FDP41_003248</name>
</gene>
<dbReference type="EMBL" id="VFQX01000033">
    <property type="protein sequence ID" value="KAF0977926.1"/>
    <property type="molecule type" value="Genomic_DNA"/>
</dbReference>
<dbReference type="OrthoDB" id="68483at2759"/>
<evidence type="ECO:0000313" key="7">
    <source>
        <dbReference type="Proteomes" id="UP000444721"/>
    </source>
</evidence>
<dbReference type="SUPFAM" id="SSF56112">
    <property type="entry name" value="Protein kinase-like (PK-like)"/>
    <property type="match status" value="1"/>
</dbReference>
<sequence length="856" mass="95267">MGVTVSACTVVKKDMVEDPSPVSFSPSSSPAKKRKSNPTFQYPRSPSKKDSIKQEKDKSAYAASGSFESKRPPPLILEHNNNGSHQGDSKSTSSTSSKTQPINSSINNHNISSMRNSLDFSVISTASTTSAIVDNIQNDDIPPVISTKNNINQLLSYTSSNASLKSTTSNQAKSRNRPHYLSNLSSPVTKSAVSPYGTLGGNLSVPPKAETRNKSENAINVPTNSLKIDQVARGKSDQNIPSTGSLSKKSPTINKAPSPRKTKGLSPRENNLSDKKLPHSSTTTKLSNSDPMQELKKQLEDSVFKFNSRLTNKDKQLLPQPNNIKRRHSLFAGTPNSPSLLNEIKQNEKSEPSSTPPIFPFNPNFTFGMSLHAPEKQERRHSEFSAMDKQKSFEPIASPQPTSMLQVKTAPRRRMSIAGASPSHHVEMTTTAQLGRDIHGRKTINQYTIIKKLGKGSFGSVKLGRSSKTGELVAIKVINKSLINNIKRKYKAPGQQQNSQINKIKHEIAILKKLDHPNIVRLLEVIDDPMNDKICLVFEYIDGGELMKLNDDGILEAGQKPFSEDEARFYFRQLLNGLEYLHHNRVVHRDIKPSNILLTKSREVKLSDFGVSKLLEDDEEDSLDDSQGTPAFLPPEACYKGKIQGKLADIWALGVTLYCMVFGTLPFKSDEAGASKLLYLYYVIQHEEPHIPETASKELKDIITRMLDKNPKTRITMDELQEHPWVTMDEPSSHTAAENPGLMLKSQSNTLGEQAPMLGDEVRSYKHHTQLRKMHSTRRVVVDSKDIDNALSAKEYSPDNLKRNNSNKIKRAESKQGEEKISLIRRRSSRLFSIEVNSPENEVVPVIENSVNIKRE</sequence>
<feature type="region of interest" description="Disordered" evidence="4">
    <location>
        <begin position="794"/>
        <end position="819"/>
    </location>
</feature>
<dbReference type="VEuPathDB" id="AmoebaDB:NF0043010"/>
<dbReference type="FunFam" id="3.30.200.20:FF:000042">
    <property type="entry name" value="Aurora kinase A"/>
    <property type="match status" value="1"/>
</dbReference>
<name>A0A6A5BRY9_NAEFO</name>
<dbReference type="PROSITE" id="PS00107">
    <property type="entry name" value="PROTEIN_KINASE_ATP"/>
    <property type="match status" value="1"/>
</dbReference>
<proteinExistence type="predicted"/>
<comment type="caution">
    <text evidence="6">The sequence shown here is derived from an EMBL/GenBank/DDBJ whole genome shotgun (WGS) entry which is preliminary data.</text>
</comment>
<keyword evidence="7" id="KW-1185">Reference proteome</keyword>
<dbReference type="PROSITE" id="PS50011">
    <property type="entry name" value="PROTEIN_KINASE_DOM"/>
    <property type="match status" value="1"/>
</dbReference>
<organism evidence="6 7">
    <name type="scientific">Naegleria fowleri</name>
    <name type="common">Brain eating amoeba</name>
    <dbReference type="NCBI Taxonomy" id="5763"/>
    <lineage>
        <taxon>Eukaryota</taxon>
        <taxon>Discoba</taxon>
        <taxon>Heterolobosea</taxon>
        <taxon>Tetramitia</taxon>
        <taxon>Eutetramitia</taxon>
        <taxon>Vahlkampfiidae</taxon>
        <taxon>Naegleria</taxon>
    </lineage>
</organism>
<reference evidence="6 7" key="1">
    <citation type="journal article" date="2019" name="Sci. Rep.">
        <title>Nanopore sequencing improves the draft genome of the human pathogenic amoeba Naegleria fowleri.</title>
        <authorList>
            <person name="Liechti N."/>
            <person name="Schurch N."/>
            <person name="Bruggmann R."/>
            <person name="Wittwer M."/>
        </authorList>
    </citation>
    <scope>NUCLEOTIDE SEQUENCE [LARGE SCALE GENOMIC DNA]</scope>
    <source>
        <strain evidence="6 7">ATCC 30894</strain>
    </source>
</reference>
<protein>
    <recommendedName>
        <fullName evidence="5">Protein kinase domain-containing protein</fullName>
    </recommendedName>
</protein>
<evidence type="ECO:0000256" key="4">
    <source>
        <dbReference type="SAM" id="MobiDB-lite"/>
    </source>
</evidence>
<feature type="domain" description="Protein kinase" evidence="5">
    <location>
        <begin position="447"/>
        <end position="726"/>
    </location>
</feature>
<dbReference type="PROSITE" id="PS00108">
    <property type="entry name" value="PROTEIN_KINASE_ST"/>
    <property type="match status" value="1"/>
</dbReference>
<feature type="compositionally biased region" description="Basic and acidic residues" evidence="4">
    <location>
        <begin position="47"/>
        <end position="59"/>
    </location>
</feature>
<dbReference type="OMA" id="PRNQKIC"/>
<evidence type="ECO:0000256" key="1">
    <source>
        <dbReference type="ARBA" id="ARBA00022741"/>
    </source>
</evidence>
<dbReference type="InterPro" id="IPR011009">
    <property type="entry name" value="Kinase-like_dom_sf"/>
</dbReference>
<feature type="compositionally biased region" description="Low complexity" evidence="4">
    <location>
        <begin position="19"/>
        <end position="30"/>
    </location>
</feature>
<feature type="compositionally biased region" description="Polar residues" evidence="4">
    <location>
        <begin position="279"/>
        <end position="291"/>
    </location>
</feature>
<dbReference type="PANTHER" id="PTHR24346:SF77">
    <property type="entry name" value="SERINE THREONINE PROTEIN KINASE"/>
    <property type="match status" value="1"/>
</dbReference>
<feature type="compositionally biased region" description="Polar residues" evidence="4">
    <location>
        <begin position="182"/>
        <end position="192"/>
    </location>
</feature>
<evidence type="ECO:0000256" key="2">
    <source>
        <dbReference type="ARBA" id="ARBA00022840"/>
    </source>
</evidence>
<dbReference type="SMART" id="SM00220">
    <property type="entry name" value="S_TKc"/>
    <property type="match status" value="1"/>
</dbReference>
<dbReference type="InterPro" id="IPR008271">
    <property type="entry name" value="Ser/Thr_kinase_AS"/>
</dbReference>
<feature type="region of interest" description="Disordered" evidence="4">
    <location>
        <begin position="331"/>
        <end position="356"/>
    </location>
</feature>
<dbReference type="RefSeq" id="XP_044562639.1">
    <property type="nucleotide sequence ID" value="XM_044706531.1"/>
</dbReference>
<accession>A0A6A5BRY9</accession>
<feature type="compositionally biased region" description="Basic and acidic residues" evidence="4">
    <location>
        <begin position="810"/>
        <end position="819"/>
    </location>
</feature>
<feature type="compositionally biased region" description="Polar residues" evidence="4">
    <location>
        <begin position="163"/>
        <end position="173"/>
    </location>
</feature>
<dbReference type="AlphaFoldDB" id="A0A6A5BRY9"/>
<evidence type="ECO:0000259" key="5">
    <source>
        <dbReference type="PROSITE" id="PS50011"/>
    </source>
</evidence>
<feature type="compositionally biased region" description="Polar residues" evidence="4">
    <location>
        <begin position="237"/>
        <end position="255"/>
    </location>
</feature>
<dbReference type="Gene3D" id="1.10.510.10">
    <property type="entry name" value="Transferase(Phosphotransferase) domain 1"/>
    <property type="match status" value="1"/>
</dbReference>